<dbReference type="InterPro" id="IPR041679">
    <property type="entry name" value="DNA2/NAM7-like_C"/>
</dbReference>
<dbReference type="PANTHER" id="PTHR10887">
    <property type="entry name" value="DNA2/NAM7 HELICASE FAMILY"/>
    <property type="match status" value="1"/>
</dbReference>
<dbReference type="PANTHER" id="PTHR10887:SF505">
    <property type="entry name" value="P-LOOP CONTAINING NUCLEOSIDE TRIPHOSPHATE HYDROLASE-RELATED"/>
    <property type="match status" value="1"/>
</dbReference>
<evidence type="ECO:0000259" key="8">
    <source>
        <dbReference type="Pfam" id="PF13087"/>
    </source>
</evidence>
<accession>A0A2U1QM57</accession>
<evidence type="ECO:0000256" key="3">
    <source>
        <dbReference type="ARBA" id="ARBA00022692"/>
    </source>
</evidence>
<comment type="subcellular location">
    <subcellularLocation>
        <location evidence="1">Membrane</location>
    </subcellularLocation>
</comment>
<keyword evidence="3 6" id="KW-0812">Transmembrane</keyword>
<dbReference type="EMBL" id="PKPP01000034">
    <property type="protein sequence ID" value="PWA99104.1"/>
    <property type="molecule type" value="Genomic_DNA"/>
</dbReference>
<dbReference type="Gene3D" id="3.40.50.300">
    <property type="entry name" value="P-loop containing nucleotide triphosphate hydrolases"/>
    <property type="match status" value="2"/>
</dbReference>
<evidence type="ECO:0000313" key="9">
    <source>
        <dbReference type="EMBL" id="PWA99104.1"/>
    </source>
</evidence>
<name>A0A2U1QM57_ARTAN</name>
<organism evidence="9 10">
    <name type="scientific">Artemisia annua</name>
    <name type="common">Sweet wormwood</name>
    <dbReference type="NCBI Taxonomy" id="35608"/>
    <lineage>
        <taxon>Eukaryota</taxon>
        <taxon>Viridiplantae</taxon>
        <taxon>Streptophyta</taxon>
        <taxon>Embryophyta</taxon>
        <taxon>Tracheophyta</taxon>
        <taxon>Spermatophyta</taxon>
        <taxon>Magnoliopsida</taxon>
        <taxon>eudicotyledons</taxon>
        <taxon>Gunneridae</taxon>
        <taxon>Pentapetalae</taxon>
        <taxon>asterids</taxon>
        <taxon>campanulids</taxon>
        <taxon>Asterales</taxon>
        <taxon>Asteraceae</taxon>
        <taxon>Asteroideae</taxon>
        <taxon>Anthemideae</taxon>
        <taxon>Artemisiinae</taxon>
        <taxon>Artemisia</taxon>
    </lineage>
</organism>
<comment type="caution">
    <text evidence="9">The sequence shown here is derived from an EMBL/GenBank/DDBJ whole genome shotgun (WGS) entry which is preliminary data.</text>
</comment>
<dbReference type="InterPro" id="IPR041677">
    <property type="entry name" value="DNA2/NAM7_AAA_11"/>
</dbReference>
<dbReference type="OrthoDB" id="1726821at2759"/>
<reference evidence="9 10" key="1">
    <citation type="journal article" date="2018" name="Mol. Plant">
        <title>The genome of Artemisia annua provides insight into the evolution of Asteraceae family and artemisinin biosynthesis.</title>
        <authorList>
            <person name="Shen Q."/>
            <person name="Zhang L."/>
            <person name="Liao Z."/>
            <person name="Wang S."/>
            <person name="Yan T."/>
            <person name="Shi P."/>
            <person name="Liu M."/>
            <person name="Fu X."/>
            <person name="Pan Q."/>
            <person name="Wang Y."/>
            <person name="Lv Z."/>
            <person name="Lu X."/>
            <person name="Zhang F."/>
            <person name="Jiang W."/>
            <person name="Ma Y."/>
            <person name="Chen M."/>
            <person name="Hao X."/>
            <person name="Li L."/>
            <person name="Tang Y."/>
            <person name="Lv G."/>
            <person name="Zhou Y."/>
            <person name="Sun X."/>
            <person name="Brodelius P.E."/>
            <person name="Rose J.K.C."/>
            <person name="Tang K."/>
        </authorList>
    </citation>
    <scope>NUCLEOTIDE SEQUENCE [LARGE SCALE GENOMIC DNA]</scope>
    <source>
        <strain evidence="10">cv. Huhao1</strain>
        <tissue evidence="9">Leaf</tissue>
    </source>
</reference>
<dbReference type="Pfam" id="PF13087">
    <property type="entry name" value="AAA_12"/>
    <property type="match status" value="1"/>
</dbReference>
<keyword evidence="5 6" id="KW-0472">Membrane</keyword>
<sequence length="297" mass="33795">MYYSITLLQKIDASFKKMRSKNEFQGAALLSITECLKVLKDFQALSYIPETFQRLNKVPPKDLARKRVELKRFCLGNACLIFCTASSSIKLCKNDPPIEMVLIDEAAQLKECEPLIPLELPGVRNAVLVGDERQLPSMFQSKVCEEAKFRRSLFERLVLLGHEKHLLNIQYRMHPTISLFPNSEFYEGKIVDAPNVIETTHEKYFLDGGSYFDNVALENNYNTYSFGGQKKFVLSTTTWIGGKNDFLGIAYLTVGGISLFMALNFVLLYIFKPSGFVHTLIRKPGINLRQLQGDMHS</sequence>
<dbReference type="GO" id="GO:0016020">
    <property type="term" value="C:membrane"/>
    <property type="evidence" value="ECO:0007669"/>
    <property type="project" value="UniProtKB-SubCell"/>
</dbReference>
<protein>
    <submittedName>
        <fullName evidence="9">P-loop containing nucleoside triphosphate hydrolase</fullName>
    </submittedName>
</protein>
<dbReference type="AlphaFoldDB" id="A0A2U1QM57"/>
<evidence type="ECO:0000256" key="1">
    <source>
        <dbReference type="ARBA" id="ARBA00004370"/>
    </source>
</evidence>
<feature type="transmembrane region" description="Helical" evidence="6">
    <location>
        <begin position="246"/>
        <end position="271"/>
    </location>
</feature>
<dbReference type="GO" id="GO:0016787">
    <property type="term" value="F:hydrolase activity"/>
    <property type="evidence" value="ECO:0007669"/>
    <property type="project" value="UniProtKB-KW"/>
</dbReference>
<evidence type="ECO:0000259" key="7">
    <source>
        <dbReference type="Pfam" id="PF13086"/>
    </source>
</evidence>
<feature type="domain" description="DNA2/NAM7 helicase helicase" evidence="7">
    <location>
        <begin position="51"/>
        <end position="142"/>
    </location>
</feature>
<keyword evidence="9" id="KW-0378">Hydrolase</keyword>
<comment type="similarity">
    <text evidence="2">Belongs to the CDC50/LEM3 family.</text>
</comment>
<keyword evidence="4 6" id="KW-1133">Transmembrane helix</keyword>
<keyword evidence="10" id="KW-1185">Reference proteome</keyword>
<dbReference type="Proteomes" id="UP000245207">
    <property type="component" value="Unassembled WGS sequence"/>
</dbReference>
<dbReference type="SUPFAM" id="SSF52540">
    <property type="entry name" value="P-loop containing nucleoside triphosphate hydrolases"/>
    <property type="match status" value="1"/>
</dbReference>
<evidence type="ECO:0000313" key="10">
    <source>
        <dbReference type="Proteomes" id="UP000245207"/>
    </source>
</evidence>
<dbReference type="Pfam" id="PF03381">
    <property type="entry name" value="CDC50"/>
    <property type="match status" value="1"/>
</dbReference>
<dbReference type="InterPro" id="IPR005045">
    <property type="entry name" value="CDC50/LEM3_fam"/>
</dbReference>
<dbReference type="InterPro" id="IPR045055">
    <property type="entry name" value="DNA2/NAM7-like"/>
</dbReference>
<dbReference type="STRING" id="35608.A0A2U1QM57"/>
<evidence type="ECO:0000256" key="5">
    <source>
        <dbReference type="ARBA" id="ARBA00023136"/>
    </source>
</evidence>
<feature type="domain" description="DNA2/NAM7 helicase-like C-terminal" evidence="8">
    <location>
        <begin position="150"/>
        <end position="202"/>
    </location>
</feature>
<evidence type="ECO:0000256" key="6">
    <source>
        <dbReference type="SAM" id="Phobius"/>
    </source>
</evidence>
<dbReference type="Pfam" id="PF13086">
    <property type="entry name" value="AAA_11"/>
    <property type="match status" value="1"/>
</dbReference>
<evidence type="ECO:0000256" key="2">
    <source>
        <dbReference type="ARBA" id="ARBA00009457"/>
    </source>
</evidence>
<proteinExistence type="inferred from homology"/>
<dbReference type="GO" id="GO:0004386">
    <property type="term" value="F:helicase activity"/>
    <property type="evidence" value="ECO:0007669"/>
    <property type="project" value="InterPro"/>
</dbReference>
<dbReference type="InterPro" id="IPR027417">
    <property type="entry name" value="P-loop_NTPase"/>
</dbReference>
<gene>
    <name evidence="9" type="ORF">CTI12_AA012330</name>
</gene>
<evidence type="ECO:0000256" key="4">
    <source>
        <dbReference type="ARBA" id="ARBA00022989"/>
    </source>
</evidence>